<accession>A0A0F9EGF5</accession>
<evidence type="ECO:0000256" key="1">
    <source>
        <dbReference type="SAM" id="MobiDB-lite"/>
    </source>
</evidence>
<proteinExistence type="predicted"/>
<dbReference type="AlphaFoldDB" id="A0A0F9EGF5"/>
<comment type="caution">
    <text evidence="2">The sequence shown here is derived from an EMBL/GenBank/DDBJ whole genome shotgun (WGS) entry which is preliminary data.</text>
</comment>
<protein>
    <submittedName>
        <fullName evidence="2">Uncharacterized protein</fullName>
    </submittedName>
</protein>
<evidence type="ECO:0000313" key="2">
    <source>
        <dbReference type="EMBL" id="KKL73054.1"/>
    </source>
</evidence>
<gene>
    <name evidence="2" type="ORF">LCGC14_2078740</name>
</gene>
<feature type="compositionally biased region" description="Basic and acidic residues" evidence="1">
    <location>
        <begin position="1"/>
        <end position="11"/>
    </location>
</feature>
<sequence>MRKDRGSHSETLEGASGRPPDLMDLLPDFADSFASRLQHVRSGKTEAMSQLVRLTSEEMALERILKS</sequence>
<feature type="region of interest" description="Disordered" evidence="1">
    <location>
        <begin position="1"/>
        <end position="21"/>
    </location>
</feature>
<organism evidence="2">
    <name type="scientific">marine sediment metagenome</name>
    <dbReference type="NCBI Taxonomy" id="412755"/>
    <lineage>
        <taxon>unclassified sequences</taxon>
        <taxon>metagenomes</taxon>
        <taxon>ecological metagenomes</taxon>
    </lineage>
</organism>
<dbReference type="EMBL" id="LAZR01025082">
    <property type="protein sequence ID" value="KKL73054.1"/>
    <property type="molecule type" value="Genomic_DNA"/>
</dbReference>
<reference evidence="2" key="1">
    <citation type="journal article" date="2015" name="Nature">
        <title>Complex archaea that bridge the gap between prokaryotes and eukaryotes.</title>
        <authorList>
            <person name="Spang A."/>
            <person name="Saw J.H."/>
            <person name="Jorgensen S.L."/>
            <person name="Zaremba-Niedzwiedzka K."/>
            <person name="Martijn J."/>
            <person name="Lind A.E."/>
            <person name="van Eijk R."/>
            <person name="Schleper C."/>
            <person name="Guy L."/>
            <person name="Ettema T.J."/>
        </authorList>
    </citation>
    <scope>NUCLEOTIDE SEQUENCE</scope>
</reference>
<name>A0A0F9EGF5_9ZZZZ</name>